<sequence length="64" mass="7115">MRADDVLDDIAQRLAEMAVGDENDPDHRETPVFAAGRARGVSPAFASVAFESEYRQDDGLFKRM</sequence>
<comment type="caution">
    <text evidence="1">The sequence shown here is derived from an EMBL/GenBank/DDBJ whole genome shotgun (WGS) entry which is preliminary data.</text>
</comment>
<dbReference type="EMBL" id="BAND01000020">
    <property type="protein sequence ID" value="GAJ28338.1"/>
    <property type="molecule type" value="Genomic_DNA"/>
</dbReference>
<gene>
    <name evidence="1" type="ORF">Amme_020_007</name>
</gene>
<evidence type="ECO:0000313" key="2">
    <source>
        <dbReference type="Proteomes" id="UP000019760"/>
    </source>
</evidence>
<reference evidence="1 2" key="2">
    <citation type="journal article" date="2014" name="FEMS Microbiol. Lett.">
        <title>Draft genomic DNA sequence of the facultatively methylotrophic bacterium Acidomonas methanolica type strain MB58.</title>
        <authorList>
            <person name="Higashiura N."/>
            <person name="Hadano H."/>
            <person name="Hirakawa H."/>
            <person name="Matsutani M."/>
            <person name="Takabe S."/>
            <person name="Matsushita K."/>
            <person name="Azuma Y."/>
        </authorList>
    </citation>
    <scope>NUCLEOTIDE SEQUENCE [LARGE SCALE GENOMIC DNA]</scope>
    <source>
        <strain evidence="1 2">MB58</strain>
    </source>
</reference>
<dbReference type="Proteomes" id="UP000019760">
    <property type="component" value="Unassembled WGS sequence"/>
</dbReference>
<accession>A0A023D2F3</accession>
<organism evidence="1 2">
    <name type="scientific">Acidomonas methanolica NBRC 104435</name>
    <dbReference type="NCBI Taxonomy" id="1231351"/>
    <lineage>
        <taxon>Bacteria</taxon>
        <taxon>Pseudomonadati</taxon>
        <taxon>Pseudomonadota</taxon>
        <taxon>Alphaproteobacteria</taxon>
        <taxon>Acetobacterales</taxon>
        <taxon>Acetobacteraceae</taxon>
        <taxon>Acidomonas</taxon>
    </lineage>
</organism>
<name>A0A023D2F3_ACIMT</name>
<reference evidence="2" key="1">
    <citation type="journal article" date="2014" name="FEMS Microbiol. Lett.">
        <title>Draft Genomic DNA Sequence of the Facultatively Methylotrophic Bacterium Acidomonas methanolica type strain MB58.</title>
        <authorList>
            <person name="Higashiura N."/>
            <person name="Hadano H."/>
            <person name="Hirakawa H."/>
            <person name="Matsutani M."/>
            <person name="Takabe S."/>
            <person name="Matsushita K."/>
            <person name="Azuma Y."/>
        </authorList>
    </citation>
    <scope>NUCLEOTIDE SEQUENCE [LARGE SCALE GENOMIC DNA]</scope>
    <source>
        <strain evidence="2">MB58</strain>
    </source>
</reference>
<evidence type="ECO:0000313" key="1">
    <source>
        <dbReference type="EMBL" id="GAJ28338.1"/>
    </source>
</evidence>
<dbReference type="AlphaFoldDB" id="A0A023D2F3"/>
<keyword evidence="2" id="KW-1185">Reference proteome</keyword>
<proteinExistence type="predicted"/>
<protein>
    <submittedName>
        <fullName evidence="1">Uncharacterized protein</fullName>
    </submittedName>
</protein>